<evidence type="ECO:0000313" key="1">
    <source>
        <dbReference type="EMBL" id="KAI4586035.1"/>
    </source>
</evidence>
<comment type="caution">
    <text evidence="1">The sequence shown here is derived from an EMBL/GenBank/DDBJ whole genome shotgun (WGS) entry which is preliminary data.</text>
</comment>
<keyword evidence="2" id="KW-1185">Reference proteome</keyword>
<evidence type="ECO:0000313" key="2">
    <source>
        <dbReference type="Proteomes" id="UP001057279"/>
    </source>
</evidence>
<dbReference type="EMBL" id="CM043028">
    <property type="protein sequence ID" value="KAI4586035.1"/>
    <property type="molecule type" value="Genomic_DNA"/>
</dbReference>
<name>A0ACB9V9C0_9CETA</name>
<gene>
    <name evidence="1" type="ORF">MJG53_003822</name>
</gene>
<protein>
    <submittedName>
        <fullName evidence="1">Uncharacterized protein</fullName>
    </submittedName>
</protein>
<organism evidence="1 2">
    <name type="scientific">Ovis ammon polii x Ovis aries</name>
    <dbReference type="NCBI Taxonomy" id="2918886"/>
    <lineage>
        <taxon>Eukaryota</taxon>
        <taxon>Metazoa</taxon>
        <taxon>Chordata</taxon>
        <taxon>Craniata</taxon>
        <taxon>Vertebrata</taxon>
        <taxon>Euteleostomi</taxon>
        <taxon>Mammalia</taxon>
        <taxon>Eutheria</taxon>
        <taxon>Laurasiatheria</taxon>
        <taxon>Artiodactyla</taxon>
        <taxon>Ruminantia</taxon>
        <taxon>Pecora</taxon>
        <taxon>Bovidae</taxon>
        <taxon>Caprinae</taxon>
        <taxon>Ovis</taxon>
    </lineage>
</organism>
<accession>A0ACB9V9C0</accession>
<reference evidence="1" key="1">
    <citation type="submission" date="2022-03" db="EMBL/GenBank/DDBJ databases">
        <title>Genomic analyses of argali, domestic sheep and their hybrids provide insights into chromosomal evolution, heterosis and genetic basis of agronomic traits.</title>
        <authorList>
            <person name="Li M."/>
        </authorList>
    </citation>
    <scope>NUCLEOTIDE SEQUENCE</scope>
    <source>
        <strain evidence="1">F1 hybrid</strain>
    </source>
</reference>
<sequence>MQTSLSIDLSVLSAEIDAFVLGDQSTGERTIDSGRIRRSGTRTRGRGLWSRDRTSSKHGERLFLSRKRRVPSWVVGPKSPGPLSPVFGTLVLHPDTDAARVQSLHLLAAQARASSQASGAGDSSFQNCDLQPILRMRTTVNAVCILSSSVGILILHVLRTVMMRNTQPTEACVLHRLVGTPWRQHSVAGTYGALGLDRPGTIRILPSGIGPTENLKEPVSSPNAWAEWPGMGGPLGLGALQSWGHNFEASAH</sequence>
<proteinExistence type="predicted"/>
<dbReference type="Proteomes" id="UP001057279">
    <property type="component" value="Linkage Group LG03"/>
</dbReference>